<feature type="region of interest" description="Disordered" evidence="3">
    <location>
        <begin position="1"/>
        <end position="20"/>
    </location>
</feature>
<dbReference type="Gene3D" id="3.40.50.150">
    <property type="entry name" value="Vaccinia Virus protein VP39"/>
    <property type="match status" value="1"/>
</dbReference>
<gene>
    <name evidence="5" type="ORF">H7I41_09195</name>
</gene>
<dbReference type="InterPro" id="IPR029063">
    <property type="entry name" value="SAM-dependent_MTases_sf"/>
</dbReference>
<dbReference type="Pfam" id="PF13649">
    <property type="entry name" value="Methyltransf_25"/>
    <property type="match status" value="1"/>
</dbReference>
<keyword evidence="2" id="KW-0808">Transferase</keyword>
<evidence type="ECO:0000313" key="6">
    <source>
        <dbReference type="Proteomes" id="UP001140293"/>
    </source>
</evidence>
<keyword evidence="6" id="KW-1185">Reference proteome</keyword>
<reference evidence="5" key="1">
    <citation type="submission" date="2020-07" db="EMBL/GenBank/DDBJ databases">
        <authorList>
            <person name="Pettersson B.M.F."/>
            <person name="Behra P.R.K."/>
            <person name="Ramesh M."/>
            <person name="Das S."/>
            <person name="Dasgupta S."/>
            <person name="Kirsebom L.A."/>
        </authorList>
    </citation>
    <scope>NUCLEOTIDE SEQUENCE</scope>
    <source>
        <strain evidence="5">DSM 44615</strain>
    </source>
</reference>
<dbReference type="AlphaFoldDB" id="A0A9X2Y8V4"/>
<dbReference type="CDD" id="cd02440">
    <property type="entry name" value="AdoMet_MTases"/>
    <property type="match status" value="1"/>
</dbReference>
<accession>A0A9X2Y8V4</accession>
<evidence type="ECO:0000313" key="5">
    <source>
        <dbReference type="EMBL" id="MCV7170093.1"/>
    </source>
</evidence>
<dbReference type="SUPFAM" id="SSF53335">
    <property type="entry name" value="S-adenosyl-L-methionine-dependent methyltransferases"/>
    <property type="match status" value="1"/>
</dbReference>
<keyword evidence="1 5" id="KW-0489">Methyltransferase</keyword>
<dbReference type="GO" id="GO:0008168">
    <property type="term" value="F:methyltransferase activity"/>
    <property type="evidence" value="ECO:0007669"/>
    <property type="project" value="UniProtKB-KW"/>
</dbReference>
<dbReference type="PANTHER" id="PTHR43861:SF1">
    <property type="entry name" value="TRANS-ACONITATE 2-METHYLTRANSFERASE"/>
    <property type="match status" value="1"/>
</dbReference>
<evidence type="ECO:0000259" key="4">
    <source>
        <dbReference type="Pfam" id="PF13649"/>
    </source>
</evidence>
<comment type="caution">
    <text evidence="5">The sequence shown here is derived from an EMBL/GenBank/DDBJ whole genome shotgun (WGS) entry which is preliminary data.</text>
</comment>
<evidence type="ECO:0000256" key="2">
    <source>
        <dbReference type="ARBA" id="ARBA00022679"/>
    </source>
</evidence>
<dbReference type="InterPro" id="IPR041698">
    <property type="entry name" value="Methyltransf_25"/>
</dbReference>
<sequence>MRPAAGPDASASTYTWKPNSTTSQTARATFAPRVCSVLDATISRRYTEIADVYIDMFGAVEHVDPEDLQFLHRHLGRCDGTVLDVGCGPGHLTAYLTELGAIARGVDLVPAFIDGARSHWPELDFAVGSMRDLDVPDHSLGGILAWYSLIHCEPTELGAVLAGFRRSMKHDGTLVVGFFEGDELEPFDHKVITAHRWPIDQLSRLLSAVGFVEIERMRRAGNDRVRPHAALALRATCLRQSAMSWREN</sequence>
<proteinExistence type="predicted"/>
<organism evidence="5 6">
    <name type="scientific">[Mycobacterium] manitobense</name>
    <dbReference type="NCBI Taxonomy" id="190147"/>
    <lineage>
        <taxon>Bacteria</taxon>
        <taxon>Bacillati</taxon>
        <taxon>Actinomycetota</taxon>
        <taxon>Actinomycetes</taxon>
        <taxon>Mycobacteriales</taxon>
        <taxon>Mycobacteriaceae</taxon>
        <taxon>Mycolicibacterium</taxon>
    </lineage>
</organism>
<dbReference type="GO" id="GO:0032259">
    <property type="term" value="P:methylation"/>
    <property type="evidence" value="ECO:0007669"/>
    <property type="project" value="UniProtKB-KW"/>
</dbReference>
<reference evidence="5" key="2">
    <citation type="journal article" date="2022" name="BMC Genomics">
        <title>Comparative genome analysis of mycobacteria focusing on tRNA and non-coding RNA.</title>
        <authorList>
            <person name="Behra P.R.K."/>
            <person name="Pettersson B.M.F."/>
            <person name="Ramesh M."/>
            <person name="Das S."/>
            <person name="Dasgupta S."/>
            <person name="Kirsebom L.A."/>
        </authorList>
    </citation>
    <scope>NUCLEOTIDE SEQUENCE</scope>
    <source>
        <strain evidence="5">DSM 44615</strain>
    </source>
</reference>
<name>A0A9X2Y8V4_9MYCO</name>
<dbReference type="Proteomes" id="UP001140293">
    <property type="component" value="Unassembled WGS sequence"/>
</dbReference>
<feature type="domain" description="Methyltransferase" evidence="4">
    <location>
        <begin position="82"/>
        <end position="172"/>
    </location>
</feature>
<feature type="compositionally biased region" description="Polar residues" evidence="3">
    <location>
        <begin position="10"/>
        <end position="20"/>
    </location>
</feature>
<protein>
    <submittedName>
        <fullName evidence="5">Methyltransferase domain-containing protein</fullName>
    </submittedName>
</protein>
<dbReference type="PANTHER" id="PTHR43861">
    <property type="entry name" value="TRANS-ACONITATE 2-METHYLTRANSFERASE-RELATED"/>
    <property type="match status" value="1"/>
</dbReference>
<dbReference type="EMBL" id="JACKSJ010000065">
    <property type="protein sequence ID" value="MCV7170093.1"/>
    <property type="molecule type" value="Genomic_DNA"/>
</dbReference>
<evidence type="ECO:0000256" key="3">
    <source>
        <dbReference type="SAM" id="MobiDB-lite"/>
    </source>
</evidence>
<evidence type="ECO:0000256" key="1">
    <source>
        <dbReference type="ARBA" id="ARBA00022603"/>
    </source>
</evidence>